<evidence type="ECO:0000313" key="2">
    <source>
        <dbReference type="EMBL" id="KAK8049790.1"/>
    </source>
</evidence>
<keyword evidence="3" id="KW-1185">Reference proteome</keyword>
<accession>A0ABR1TV99</accession>
<dbReference type="EMBL" id="JAQQWL010000011">
    <property type="protein sequence ID" value="KAK8049790.1"/>
    <property type="molecule type" value="Genomic_DNA"/>
</dbReference>
<reference evidence="2 3" key="1">
    <citation type="submission" date="2023-01" db="EMBL/GenBank/DDBJ databases">
        <title>Analysis of 21 Apiospora genomes using comparative genomics revels a genus with tremendous synthesis potential of carbohydrate active enzymes and secondary metabolites.</title>
        <authorList>
            <person name="Sorensen T."/>
        </authorList>
    </citation>
    <scope>NUCLEOTIDE SEQUENCE [LARGE SCALE GENOMIC DNA]</scope>
    <source>
        <strain evidence="2 3">CBS 135458</strain>
    </source>
</reference>
<feature type="compositionally biased region" description="Basic and acidic residues" evidence="1">
    <location>
        <begin position="242"/>
        <end position="251"/>
    </location>
</feature>
<comment type="caution">
    <text evidence="2">The sequence shown here is derived from an EMBL/GenBank/DDBJ whole genome shotgun (WGS) entry which is preliminary data.</text>
</comment>
<dbReference type="RefSeq" id="XP_066712039.1">
    <property type="nucleotide sequence ID" value="XM_066862929.1"/>
</dbReference>
<dbReference type="GeneID" id="92095992"/>
<feature type="region of interest" description="Disordered" evidence="1">
    <location>
        <begin position="224"/>
        <end position="251"/>
    </location>
</feature>
<sequence>MKKNFKSYLTCASLSPASGIKSETPTSPDLEPAWATSPRPIHRSISVLTPPLEWSKKRLDHAHASSEIVSLVAKVCVVWLLERSDDTKFQRHLLHNPPWSSFTVSSREEVVLDRMLTFALIQPTEFANRHQRKDILAHLILSSILALPAVPIPKITMSGTQERDTNKNAGPSDGSAPIAESSSQAEMAQAFKDLARGEQQAAAMEANLTKLENKLDELLAQFETTAAVGSPDLDKAGGNGNESKEEKKKDT</sequence>
<feature type="region of interest" description="Disordered" evidence="1">
    <location>
        <begin position="158"/>
        <end position="186"/>
    </location>
</feature>
<protein>
    <submittedName>
        <fullName evidence="2">Uncharacterized protein</fullName>
    </submittedName>
</protein>
<evidence type="ECO:0000313" key="3">
    <source>
        <dbReference type="Proteomes" id="UP001480595"/>
    </source>
</evidence>
<dbReference type="Proteomes" id="UP001480595">
    <property type="component" value="Unassembled WGS sequence"/>
</dbReference>
<name>A0ABR1TV99_9PEZI</name>
<organism evidence="2 3">
    <name type="scientific">Apiospora phragmitis</name>
    <dbReference type="NCBI Taxonomy" id="2905665"/>
    <lineage>
        <taxon>Eukaryota</taxon>
        <taxon>Fungi</taxon>
        <taxon>Dikarya</taxon>
        <taxon>Ascomycota</taxon>
        <taxon>Pezizomycotina</taxon>
        <taxon>Sordariomycetes</taxon>
        <taxon>Xylariomycetidae</taxon>
        <taxon>Amphisphaeriales</taxon>
        <taxon>Apiosporaceae</taxon>
        <taxon>Apiospora</taxon>
    </lineage>
</organism>
<proteinExistence type="predicted"/>
<gene>
    <name evidence="2" type="ORF">PG994_011520</name>
</gene>
<evidence type="ECO:0000256" key="1">
    <source>
        <dbReference type="SAM" id="MobiDB-lite"/>
    </source>
</evidence>